<feature type="compositionally biased region" description="Low complexity" evidence="7">
    <location>
        <begin position="364"/>
        <end position="374"/>
    </location>
</feature>
<feature type="compositionally biased region" description="Polar residues" evidence="7">
    <location>
        <begin position="1137"/>
        <end position="1167"/>
    </location>
</feature>
<feature type="domain" description="RabBD" evidence="9">
    <location>
        <begin position="1"/>
        <end position="61"/>
    </location>
</feature>
<keyword evidence="4" id="KW-0677">Repeat</keyword>
<dbReference type="PROSITE" id="PS50916">
    <property type="entry name" value="RABBD"/>
    <property type="match status" value="1"/>
</dbReference>
<feature type="region of interest" description="Disordered" evidence="7">
    <location>
        <begin position="584"/>
        <end position="610"/>
    </location>
</feature>
<feature type="compositionally biased region" description="Basic and acidic residues" evidence="7">
    <location>
        <begin position="510"/>
        <end position="544"/>
    </location>
</feature>
<dbReference type="PANTHER" id="PTHR45716:SF5">
    <property type="entry name" value="SYNAPTOTAGMIN-LIKE PROTEIN 2"/>
    <property type="match status" value="1"/>
</dbReference>
<gene>
    <name evidence="11" type="primary">sytl2b</name>
</gene>
<dbReference type="GO" id="GO:0031267">
    <property type="term" value="F:small GTPase binding"/>
    <property type="evidence" value="ECO:0007669"/>
    <property type="project" value="InterPro"/>
</dbReference>
<feature type="region of interest" description="Disordered" evidence="7">
    <location>
        <begin position="392"/>
        <end position="424"/>
    </location>
</feature>
<evidence type="ECO:0000259" key="9">
    <source>
        <dbReference type="PROSITE" id="PS50916"/>
    </source>
</evidence>
<evidence type="ECO:0000256" key="5">
    <source>
        <dbReference type="ARBA" id="ARBA00023136"/>
    </source>
</evidence>
<dbReference type="InParanoid" id="A0A6P7JEB9"/>
<feature type="region of interest" description="Disordered" evidence="7">
    <location>
        <begin position="78"/>
        <end position="378"/>
    </location>
</feature>
<evidence type="ECO:0000256" key="2">
    <source>
        <dbReference type="ARBA" id="ARBA00022475"/>
    </source>
</evidence>
<dbReference type="Proteomes" id="UP000515145">
    <property type="component" value="Chromosome 13"/>
</dbReference>
<feature type="compositionally biased region" description="Basic and acidic residues" evidence="7">
    <location>
        <begin position="711"/>
        <end position="756"/>
    </location>
</feature>
<dbReference type="SUPFAM" id="SSF49562">
    <property type="entry name" value="C2 domain (Calcium/lipid-binding domain, CaLB)"/>
    <property type="match status" value="2"/>
</dbReference>
<dbReference type="GO" id="GO:0005886">
    <property type="term" value="C:plasma membrane"/>
    <property type="evidence" value="ECO:0007669"/>
    <property type="project" value="UniProtKB-SubCell"/>
</dbReference>
<dbReference type="PANTHER" id="PTHR45716">
    <property type="entry name" value="BITESIZE, ISOFORM I"/>
    <property type="match status" value="1"/>
</dbReference>
<evidence type="ECO:0000256" key="7">
    <source>
        <dbReference type="SAM" id="MobiDB-lite"/>
    </source>
</evidence>
<dbReference type="RefSeq" id="XP_028275202.1">
    <property type="nucleotide sequence ID" value="XM_028419401.1"/>
</dbReference>
<dbReference type="FunFam" id="2.60.40.150:FF:000040">
    <property type="entry name" value="synaptotagmin-like protein 2 isoform X2"/>
    <property type="match status" value="1"/>
</dbReference>
<protein>
    <recommendedName>
        <fullName evidence="6">Synaptotagmin-like protein 2</fullName>
    </recommendedName>
</protein>
<feature type="domain" description="C2" evidence="8">
    <location>
        <begin position="1465"/>
        <end position="1587"/>
    </location>
</feature>
<feature type="compositionally biased region" description="Polar residues" evidence="7">
    <location>
        <begin position="307"/>
        <end position="316"/>
    </location>
</feature>
<dbReference type="SMART" id="SM00239">
    <property type="entry name" value="C2"/>
    <property type="match status" value="2"/>
</dbReference>
<keyword evidence="5" id="KW-0472">Membrane</keyword>
<accession>A0A6P7JEB9</accession>
<feature type="compositionally biased region" description="Basic and acidic residues" evidence="7">
    <location>
        <begin position="294"/>
        <end position="306"/>
    </location>
</feature>
<dbReference type="PROSITE" id="PS50004">
    <property type="entry name" value="C2"/>
    <property type="match status" value="2"/>
</dbReference>
<feature type="compositionally biased region" description="Polar residues" evidence="7">
    <location>
        <begin position="945"/>
        <end position="968"/>
    </location>
</feature>
<organism evidence="10 11">
    <name type="scientific">Parambassis ranga</name>
    <name type="common">Indian glassy fish</name>
    <dbReference type="NCBI Taxonomy" id="210632"/>
    <lineage>
        <taxon>Eukaryota</taxon>
        <taxon>Metazoa</taxon>
        <taxon>Chordata</taxon>
        <taxon>Craniata</taxon>
        <taxon>Vertebrata</taxon>
        <taxon>Euteleostomi</taxon>
        <taxon>Actinopterygii</taxon>
        <taxon>Neopterygii</taxon>
        <taxon>Teleostei</taxon>
        <taxon>Neoteleostei</taxon>
        <taxon>Acanthomorphata</taxon>
        <taxon>Ovalentaria</taxon>
        <taxon>Ambassidae</taxon>
        <taxon>Parambassis</taxon>
    </lineage>
</organism>
<comment type="subcellular location">
    <subcellularLocation>
        <location evidence="1">Cell membrane</location>
    </subcellularLocation>
</comment>
<evidence type="ECO:0000313" key="10">
    <source>
        <dbReference type="Proteomes" id="UP000515145"/>
    </source>
</evidence>
<feature type="compositionally biased region" description="Basic and acidic residues" evidence="7">
    <location>
        <begin position="992"/>
        <end position="1003"/>
    </location>
</feature>
<keyword evidence="2" id="KW-1003">Cell membrane</keyword>
<feature type="compositionally biased region" description="Basic and acidic residues" evidence="7">
    <location>
        <begin position="1213"/>
        <end position="1228"/>
    </location>
</feature>
<name>A0A6P7JEB9_9TELE</name>
<feature type="compositionally biased region" description="Basic and acidic residues" evidence="7">
    <location>
        <begin position="598"/>
        <end position="610"/>
    </location>
</feature>
<feature type="region of interest" description="Disordered" evidence="7">
    <location>
        <begin position="490"/>
        <end position="549"/>
    </location>
</feature>
<feature type="region of interest" description="Disordered" evidence="7">
    <location>
        <begin position="1041"/>
        <end position="1064"/>
    </location>
</feature>
<dbReference type="FunCoup" id="A0A6P7JEB9">
    <property type="interactions" value="316"/>
</dbReference>
<dbReference type="CTD" id="572466"/>
<evidence type="ECO:0000256" key="4">
    <source>
        <dbReference type="ARBA" id="ARBA00022737"/>
    </source>
</evidence>
<feature type="region of interest" description="Disordered" evidence="7">
    <location>
        <begin position="463"/>
        <end position="482"/>
    </location>
</feature>
<dbReference type="GO" id="GO:0006887">
    <property type="term" value="P:exocytosis"/>
    <property type="evidence" value="ECO:0007669"/>
    <property type="project" value="UniProtKB-KW"/>
</dbReference>
<keyword evidence="3" id="KW-0268">Exocytosis</keyword>
<feature type="compositionally biased region" description="Basic and acidic residues" evidence="7">
    <location>
        <begin position="317"/>
        <end position="359"/>
    </location>
</feature>
<reference evidence="11" key="1">
    <citation type="submission" date="2025-08" db="UniProtKB">
        <authorList>
            <consortium name="RefSeq"/>
        </authorList>
    </citation>
    <scope>IDENTIFICATION</scope>
</reference>
<evidence type="ECO:0000256" key="6">
    <source>
        <dbReference type="ARBA" id="ARBA00072164"/>
    </source>
</evidence>
<dbReference type="OrthoDB" id="195679at2759"/>
<evidence type="ECO:0000313" key="11">
    <source>
        <dbReference type="RefSeq" id="XP_028275202.1"/>
    </source>
</evidence>
<feature type="compositionally biased region" description="Polar residues" evidence="7">
    <location>
        <begin position="280"/>
        <end position="291"/>
    </location>
</feature>
<feature type="compositionally biased region" description="Basic and acidic residues" evidence="7">
    <location>
        <begin position="887"/>
        <end position="897"/>
    </location>
</feature>
<sequence>MIDLSHLTEEEQGAIMTVLRRDADLKKAEEERIRKLEKILDSSTQSDSNLKYLTGEWFYEAKSRRHMDKIHGSEIILASMKQGKTGGSEGSLRTDRSRTSSSRGSDVLGPPKPARCLEALQPQETKDADKENLNSGIRSPRTPRHNPFNRASLIVVEPPENNYDLSSSRDRDTKETASLFPSEPASSLKNPPAGEAAQTSGSITSEGSSVGFRPVPKKRTFLSRRKSSQSEINGLGLDAHVGPAEIVPAPRRSLQRGSSSSSNQSGLKHQDETPQKCAVTVSNQIAQSVQPSRPADDKTPQTHSLHEVSQVSPNTSLEKETNTASIPRDRQAVFSRTEREATQRSEDDTIREQTQREHAALSIPTATTTTTTPTFQDNSSVGMAVRQEELSLPQSTVDPDPPMSYDLHFVDKPDQHNQKSNQKHAFKLSTQATSPTGEEGDSIAKVLDWFSRSTDSSDWLKTEDTAATAKHVEVSKSREEDLSAKYAVDAVSDRKKETSETKRSHLQRQTNEEKEFRATDRTISKEVTETQAEKKHLQDGKDNVDENQPPKISHLKSFWEKSTPGPKILIGKSVPQQKPVEFSDSITTSVPGTCSVKAGHDKEENPLTDHVDSHLNNLQQVNNVVINSTPKNNNGSSPQTADRRGSDAEILCVTRLSSSTRPTICPESENVKPVPPPDSASDVRDPPVLLQEELSKTMLQLDPDLQPRCSPDSRNDVQLKEQNRRGSSEDVRRRDSEDKSVTSKRKDDASSKERTNGPHSNRQGLPHQESTAERIKQLKSFWEQERNKPVFYTGKPKAPGDGKVARGANQAKLNNRFTKSEYDLRSIGNDSGSDEEQKNHPNFTILPLNQRLDKTPQSLSTSRTQFNTLREFWDEATSDSRAPFSFDKPKTPKRKESLGGQLPSQEIKSGDLETYRLSTTVEKTRPAGLKSSQNRSQSPHDRQTGSRTPTDSKNNLPNYMSAEGGQQRQTRRSSKDASREEKPTKPQGSSGKEVRSPKSRKDSFGTSSGRENSLRRATSMFALSIPDEKDQNQLTMDISPVHSQSRKQRLSTDKGAMLRRASEDSETLIPRARAFVPRDYRHYLGMTDKTSVHTSLAPTAKNTEPEIKSGYELDLGCPVRTSTPVSSEDRYGRKAVKTNQQRPLWANYSGSDTGQESSVSSTSETWCNSRNSSNRENEDDDLNPVRKALRRAEARPKNMAKSMEDITASLSPRQERRPDPTADLRRSSDASSIPSPSSSLFSDPDHLKKMSKSVPSFLQKEDAGRDTDYIYEDSYHRGRLMTGSSGTNINSSSGMASVSSLSGSVMTMYSGDFGSVEVQGNIHFSINYVQRLREFHIFVSECRDLAAVDPKRGRSDPYVKSYLAPDKANLGKRKTSVKKKTLNPTFNEILRYRVRMEYLRTQTLILSVWHHDTFGRNSFLGEVDVDLSKWDFDHTQMNYLALKARTTPTLELSNGRGEMRLAIRFLPQITHSEGVVKDSPNSGEIHIWVKDCKNLPLIRATLDPYVKCFVLPDTSRKSRQKTRVLRRTVDPVFNHTMVYDGIREADLTEACVELTVWDRDRLASNLLGGLRLGTGTGRSYGALVDWMDSGPYEVALWERMMAAPNEWVEGVLPLRMLNSAKTAFK</sequence>
<dbReference type="Gene3D" id="6.10.250.3000">
    <property type="match status" value="1"/>
</dbReference>
<feature type="domain" description="C2" evidence="8">
    <location>
        <begin position="1318"/>
        <end position="1440"/>
    </location>
</feature>
<dbReference type="InterPro" id="IPR035892">
    <property type="entry name" value="C2_domain_sf"/>
</dbReference>
<feature type="compositionally biased region" description="Polar residues" evidence="7">
    <location>
        <begin position="197"/>
        <end position="208"/>
    </location>
</feature>
<dbReference type="Pfam" id="PF00168">
    <property type="entry name" value="C2"/>
    <property type="match status" value="2"/>
</dbReference>
<feature type="compositionally biased region" description="Basic residues" evidence="7">
    <location>
        <begin position="215"/>
        <end position="227"/>
    </location>
</feature>
<evidence type="ECO:0000259" key="8">
    <source>
        <dbReference type="PROSITE" id="PS50004"/>
    </source>
</evidence>
<feature type="region of interest" description="Disordered" evidence="7">
    <location>
        <begin position="877"/>
        <end position="1015"/>
    </location>
</feature>
<feature type="compositionally biased region" description="Basic and acidic residues" evidence="7">
    <location>
        <begin position="408"/>
        <end position="417"/>
    </location>
</feature>
<evidence type="ECO:0000256" key="1">
    <source>
        <dbReference type="ARBA" id="ARBA00004236"/>
    </source>
</evidence>
<evidence type="ECO:0000256" key="3">
    <source>
        <dbReference type="ARBA" id="ARBA00022483"/>
    </source>
</evidence>
<dbReference type="InterPro" id="IPR000008">
    <property type="entry name" value="C2_dom"/>
</dbReference>
<feature type="region of interest" description="Disordered" evidence="7">
    <location>
        <begin position="1118"/>
        <end position="1246"/>
    </location>
</feature>
<feature type="compositionally biased region" description="Basic and acidic residues" evidence="7">
    <location>
        <begin position="973"/>
        <end position="984"/>
    </location>
</feature>
<dbReference type="Gene3D" id="2.60.40.150">
    <property type="entry name" value="C2 domain"/>
    <property type="match status" value="2"/>
</dbReference>
<dbReference type="CDD" id="cd08393">
    <property type="entry name" value="C2A_SLP-1_2"/>
    <property type="match status" value="1"/>
</dbReference>
<dbReference type="CDD" id="cd04020">
    <property type="entry name" value="C2B_SLP_1-2-3-4"/>
    <property type="match status" value="1"/>
</dbReference>
<feature type="compositionally biased region" description="Basic and acidic residues" evidence="7">
    <location>
        <begin position="491"/>
        <end position="503"/>
    </location>
</feature>
<dbReference type="GO" id="GO:0042043">
    <property type="term" value="F:neurexin family protein binding"/>
    <property type="evidence" value="ECO:0007669"/>
    <property type="project" value="TreeGrafter"/>
</dbReference>
<feature type="region of interest" description="Disordered" evidence="7">
    <location>
        <begin position="626"/>
        <end position="685"/>
    </location>
</feature>
<feature type="compositionally biased region" description="Polar residues" evidence="7">
    <location>
        <begin position="626"/>
        <end position="640"/>
    </location>
</feature>
<dbReference type="InterPro" id="IPR010911">
    <property type="entry name" value="Rab_BD"/>
</dbReference>
<feature type="region of interest" description="Disordered" evidence="7">
    <location>
        <begin position="699"/>
        <end position="771"/>
    </location>
</feature>
<proteinExistence type="predicted"/>
<dbReference type="InterPro" id="IPR043567">
    <property type="entry name" value="SYTL1-5_C2B"/>
</dbReference>
<feature type="region of interest" description="Disordered" evidence="7">
    <location>
        <begin position="786"/>
        <end position="862"/>
    </location>
</feature>
<feature type="compositionally biased region" description="Low complexity" evidence="7">
    <location>
        <begin position="1229"/>
        <end position="1242"/>
    </location>
</feature>
<keyword evidence="10" id="KW-1185">Reference proteome</keyword>
<dbReference type="GO" id="GO:0006886">
    <property type="term" value="P:intracellular protein transport"/>
    <property type="evidence" value="ECO:0007669"/>
    <property type="project" value="InterPro"/>
</dbReference>
<dbReference type="GeneID" id="114444676"/>
<feature type="compositionally biased region" description="Low complexity" evidence="7">
    <location>
        <begin position="255"/>
        <end position="267"/>
    </location>
</feature>
<dbReference type="FunFam" id="2.60.40.150:FF:000006">
    <property type="entry name" value="Synaptotagmin-like 5, isoform CRA_a"/>
    <property type="match status" value="1"/>
</dbReference>
<dbReference type="GO" id="GO:0070382">
    <property type="term" value="C:exocytic vesicle"/>
    <property type="evidence" value="ECO:0007669"/>
    <property type="project" value="TreeGrafter"/>
</dbReference>